<sequence length="333" mass="37513">MQGERSTEMTYNLRSTSSRTAMSLPGGGSSSADNEHFAPPQENRRKRKNTSPPASSSNNNSNNTTDVSLNSQQASMNNPDTSETENFVRSTRTRPNYFVIELEDDGSDSDQPSTDPPTLTRLPSPGMVDLPGDPVEPNDDIGERTVRQTLTLESRRDRERDRWSRSDVDYSSLMRALVAVRERSEERGRVLSELRNVLDILRNSDNVGNEDLLFVHRVMSMARGSLFDRHRDMRLDVDNMSYEELLALEERIGNVNTGLSEEKAMTCLKQSIFVPSKLSDSVIEPCCVCQEEYEKGTEIGRLDCGHDFHLTCIKQWLSHKNMCPICKAAALDD</sequence>
<proteinExistence type="predicted"/>
<feature type="region of interest" description="Disordered" evidence="9">
    <location>
        <begin position="1"/>
        <end position="143"/>
    </location>
</feature>
<dbReference type="PROSITE" id="PS50089">
    <property type="entry name" value="ZF_RING_2"/>
    <property type="match status" value="1"/>
</dbReference>
<name>A0A833RBX5_9POAL</name>
<evidence type="ECO:0000313" key="11">
    <source>
        <dbReference type="EMBL" id="KAF3335137.1"/>
    </source>
</evidence>
<evidence type="ECO:0000256" key="4">
    <source>
        <dbReference type="ARBA" id="ARBA00022723"/>
    </source>
</evidence>
<feature type="domain" description="RING-type" evidence="10">
    <location>
        <begin position="286"/>
        <end position="327"/>
    </location>
</feature>
<keyword evidence="5 8" id="KW-0863">Zinc-finger</keyword>
<comment type="caution">
    <text evidence="11">The sequence shown here is derived from an EMBL/GenBank/DDBJ whole genome shotgun (WGS) entry which is preliminary data.</text>
</comment>
<keyword evidence="6" id="KW-0833">Ubl conjugation pathway</keyword>
<dbReference type="PANTHER" id="PTHR22937:SF224">
    <property type="entry name" value="E3 UBIQUITIN-PROTEIN LIGASE MBR1-RELATED"/>
    <property type="match status" value="1"/>
</dbReference>
<dbReference type="GO" id="GO:0061630">
    <property type="term" value="F:ubiquitin protein ligase activity"/>
    <property type="evidence" value="ECO:0007669"/>
    <property type="project" value="UniProtKB-EC"/>
</dbReference>
<dbReference type="GO" id="GO:0008270">
    <property type="term" value="F:zinc ion binding"/>
    <property type="evidence" value="ECO:0007669"/>
    <property type="project" value="UniProtKB-KW"/>
</dbReference>
<dbReference type="InterPro" id="IPR045191">
    <property type="entry name" value="MBR1/2-like"/>
</dbReference>
<evidence type="ECO:0000256" key="2">
    <source>
        <dbReference type="ARBA" id="ARBA00012483"/>
    </source>
</evidence>
<dbReference type="EMBL" id="SWLB01000008">
    <property type="protein sequence ID" value="KAF3335137.1"/>
    <property type="molecule type" value="Genomic_DNA"/>
</dbReference>
<dbReference type="SUPFAM" id="SSF57850">
    <property type="entry name" value="RING/U-box"/>
    <property type="match status" value="1"/>
</dbReference>
<feature type="compositionally biased region" description="Polar residues" evidence="9">
    <location>
        <begin position="72"/>
        <end position="94"/>
    </location>
</feature>
<evidence type="ECO:0000259" key="10">
    <source>
        <dbReference type="PROSITE" id="PS50089"/>
    </source>
</evidence>
<reference evidence="11" key="1">
    <citation type="submission" date="2020-01" db="EMBL/GenBank/DDBJ databases">
        <title>Genome sequence of Kobresia littledalei, the first chromosome-level genome in the family Cyperaceae.</title>
        <authorList>
            <person name="Qu G."/>
        </authorList>
    </citation>
    <scope>NUCLEOTIDE SEQUENCE</scope>
    <source>
        <strain evidence="11">C.B.Clarke</strain>
        <tissue evidence="11">Leaf</tissue>
    </source>
</reference>
<evidence type="ECO:0000256" key="6">
    <source>
        <dbReference type="ARBA" id="ARBA00022786"/>
    </source>
</evidence>
<evidence type="ECO:0000256" key="9">
    <source>
        <dbReference type="SAM" id="MobiDB-lite"/>
    </source>
</evidence>
<gene>
    <name evidence="11" type="ORF">FCM35_KLT19644</name>
</gene>
<dbReference type="SMART" id="SM00184">
    <property type="entry name" value="RING"/>
    <property type="match status" value="1"/>
</dbReference>
<comment type="catalytic activity">
    <reaction evidence="1">
        <text>S-ubiquitinyl-[E2 ubiquitin-conjugating enzyme]-L-cysteine + [acceptor protein]-L-lysine = [E2 ubiquitin-conjugating enzyme]-L-cysteine + N(6)-ubiquitinyl-[acceptor protein]-L-lysine.</text>
        <dbReference type="EC" id="2.3.2.27"/>
    </reaction>
</comment>
<organism evidence="11 12">
    <name type="scientific">Carex littledalei</name>
    <dbReference type="NCBI Taxonomy" id="544730"/>
    <lineage>
        <taxon>Eukaryota</taxon>
        <taxon>Viridiplantae</taxon>
        <taxon>Streptophyta</taxon>
        <taxon>Embryophyta</taxon>
        <taxon>Tracheophyta</taxon>
        <taxon>Spermatophyta</taxon>
        <taxon>Magnoliopsida</taxon>
        <taxon>Liliopsida</taxon>
        <taxon>Poales</taxon>
        <taxon>Cyperaceae</taxon>
        <taxon>Cyperoideae</taxon>
        <taxon>Cariceae</taxon>
        <taxon>Carex</taxon>
        <taxon>Carex subgen. Euthyceras</taxon>
    </lineage>
</organism>
<dbReference type="PANTHER" id="PTHR22937">
    <property type="entry name" value="E3 UBIQUITIN-PROTEIN LIGASE RNF165"/>
    <property type="match status" value="1"/>
</dbReference>
<keyword evidence="7" id="KW-0862">Zinc</keyword>
<dbReference type="AlphaFoldDB" id="A0A833RBX5"/>
<dbReference type="OrthoDB" id="8062037at2759"/>
<accession>A0A833RBX5</accession>
<evidence type="ECO:0000256" key="8">
    <source>
        <dbReference type="PROSITE-ProRule" id="PRU00175"/>
    </source>
</evidence>
<feature type="compositionally biased region" description="Polar residues" evidence="9">
    <location>
        <begin position="8"/>
        <end position="21"/>
    </location>
</feature>
<evidence type="ECO:0000256" key="5">
    <source>
        <dbReference type="ARBA" id="ARBA00022771"/>
    </source>
</evidence>
<keyword evidence="4" id="KW-0479">Metal-binding</keyword>
<feature type="compositionally biased region" description="Low complexity" evidence="9">
    <location>
        <begin position="50"/>
        <end position="71"/>
    </location>
</feature>
<dbReference type="Pfam" id="PF13639">
    <property type="entry name" value="zf-RING_2"/>
    <property type="match status" value="1"/>
</dbReference>
<evidence type="ECO:0000313" key="12">
    <source>
        <dbReference type="Proteomes" id="UP000623129"/>
    </source>
</evidence>
<protein>
    <recommendedName>
        <fullName evidence="2">RING-type E3 ubiquitin transferase</fullName>
        <ecNumber evidence="2">2.3.2.27</ecNumber>
    </recommendedName>
</protein>
<dbReference type="Gene3D" id="3.30.40.10">
    <property type="entry name" value="Zinc/RING finger domain, C3HC4 (zinc finger)"/>
    <property type="match status" value="1"/>
</dbReference>
<dbReference type="Proteomes" id="UP000623129">
    <property type="component" value="Unassembled WGS sequence"/>
</dbReference>
<keyword evidence="12" id="KW-1185">Reference proteome</keyword>
<evidence type="ECO:0000256" key="1">
    <source>
        <dbReference type="ARBA" id="ARBA00000900"/>
    </source>
</evidence>
<dbReference type="InterPro" id="IPR001841">
    <property type="entry name" value="Znf_RING"/>
</dbReference>
<dbReference type="InterPro" id="IPR013083">
    <property type="entry name" value="Znf_RING/FYVE/PHD"/>
</dbReference>
<keyword evidence="3" id="KW-0808">Transferase</keyword>
<evidence type="ECO:0000256" key="7">
    <source>
        <dbReference type="ARBA" id="ARBA00022833"/>
    </source>
</evidence>
<evidence type="ECO:0000256" key="3">
    <source>
        <dbReference type="ARBA" id="ARBA00022679"/>
    </source>
</evidence>
<dbReference type="EC" id="2.3.2.27" evidence="2"/>